<keyword evidence="4" id="KW-0342">GTP-binding</keyword>
<dbReference type="GO" id="GO:0005525">
    <property type="term" value="F:GTP binding"/>
    <property type="evidence" value="ECO:0007669"/>
    <property type="project" value="UniProtKB-KW"/>
</dbReference>
<dbReference type="Gene3D" id="3.40.50.300">
    <property type="entry name" value="P-loop containing nucleotide triphosphate hydrolases"/>
    <property type="match status" value="2"/>
</dbReference>
<evidence type="ECO:0000256" key="5">
    <source>
        <dbReference type="ARBA" id="ARBA00023136"/>
    </source>
</evidence>
<dbReference type="PATRIC" id="fig|1229783.3.peg.1469"/>
<dbReference type="PANTHER" id="PTHR10465:SF0">
    <property type="entry name" value="SARCALUMENIN"/>
    <property type="match status" value="1"/>
</dbReference>
<dbReference type="STRING" id="1229783.C273_07277"/>
<evidence type="ECO:0000256" key="7">
    <source>
        <dbReference type="SAM" id="MobiDB-lite"/>
    </source>
</evidence>
<protein>
    <recommendedName>
        <fullName evidence="8">Dynamin N-terminal domain-containing protein</fullName>
    </recommendedName>
</protein>
<evidence type="ECO:0000313" key="9">
    <source>
        <dbReference type="EMBL" id="EKU47480.1"/>
    </source>
</evidence>
<evidence type="ECO:0000259" key="8">
    <source>
        <dbReference type="Pfam" id="PF00350"/>
    </source>
</evidence>
<feature type="region of interest" description="Disordered" evidence="7">
    <location>
        <begin position="529"/>
        <end position="552"/>
    </location>
</feature>
<feature type="domain" description="Dynamin N-terminal" evidence="8">
    <location>
        <begin position="593"/>
        <end position="799"/>
    </location>
</feature>
<dbReference type="EMBL" id="AMSQ01000010">
    <property type="protein sequence ID" value="EKU47480.1"/>
    <property type="molecule type" value="Genomic_DNA"/>
</dbReference>
<keyword evidence="10" id="KW-1185">Reference proteome</keyword>
<feature type="coiled-coil region" evidence="6">
    <location>
        <begin position="887"/>
        <end position="914"/>
    </location>
</feature>
<name>K9B117_9STAP</name>
<dbReference type="SUPFAM" id="SSF52540">
    <property type="entry name" value="P-loop containing nucleoside triphosphate hydrolases"/>
    <property type="match status" value="2"/>
</dbReference>
<dbReference type="AlphaFoldDB" id="K9B117"/>
<accession>K9B117</accession>
<dbReference type="InterPro" id="IPR005225">
    <property type="entry name" value="Small_GTP-bd"/>
</dbReference>
<dbReference type="InterPro" id="IPR027417">
    <property type="entry name" value="P-loop_NTPase"/>
</dbReference>
<feature type="domain" description="Dynamin N-terminal" evidence="8">
    <location>
        <begin position="45"/>
        <end position="195"/>
    </location>
</feature>
<dbReference type="Pfam" id="PF00350">
    <property type="entry name" value="Dynamin_N"/>
    <property type="match status" value="2"/>
</dbReference>
<dbReference type="InterPro" id="IPR027094">
    <property type="entry name" value="Mitofusin_fam"/>
</dbReference>
<reference evidence="9 10" key="1">
    <citation type="journal article" date="2013" name="Genome Announc.">
        <title>Genome Sequence of Staphylococcus massiliensis Strain S46, Isolated from the Surface of Healthy Human Skin.</title>
        <authorList>
            <person name="Srivastav R."/>
            <person name="Singh A."/>
            <person name="Jangir P.K."/>
            <person name="Kumari C."/>
            <person name="Muduli S."/>
            <person name="Sharma R."/>
        </authorList>
    </citation>
    <scope>NUCLEOTIDE SEQUENCE [LARGE SCALE GENOMIC DNA]</scope>
    <source>
        <strain evidence="9 10">S46</strain>
    </source>
</reference>
<evidence type="ECO:0000256" key="4">
    <source>
        <dbReference type="ARBA" id="ARBA00023134"/>
    </source>
</evidence>
<dbReference type="OrthoDB" id="5477114at2"/>
<dbReference type="PANTHER" id="PTHR10465">
    <property type="entry name" value="TRANSMEMBRANE GTPASE FZO1"/>
    <property type="match status" value="1"/>
</dbReference>
<keyword evidence="6" id="KW-0175">Coiled coil</keyword>
<comment type="subcellular location">
    <subcellularLocation>
        <location evidence="1">Membrane</location>
    </subcellularLocation>
</comment>
<dbReference type="CDD" id="cd09912">
    <property type="entry name" value="DLP_2"/>
    <property type="match status" value="1"/>
</dbReference>
<keyword evidence="2" id="KW-0547">Nucleotide-binding</keyword>
<evidence type="ECO:0000256" key="3">
    <source>
        <dbReference type="ARBA" id="ARBA00022801"/>
    </source>
</evidence>
<dbReference type="InterPro" id="IPR045063">
    <property type="entry name" value="Dynamin_N"/>
</dbReference>
<sequence length="1149" mass="133764">MTKDEQLDILYKLKKEIEKSDHQSFIHTINQIIKKVYLEQYTATFVGHFSAGKSTLINNIIEQEILPSSPVPTTSNTAIVTASEEANIIANIEGQRYTKLSNYDEVKSLNRENVDIESIEINYETDKFSNGFTLQDTPGVDSNVQTHRSSAESFLYTSNIIFYTVDYNHVQSAMNFRFMKELNQAGIPLVFVINQIDKHNEDEISFDTFKSRVMKSVEEWDIKLEDVFYVSKFETPHNQLQDLSEYLVQKDHDREPMDVYVNRMVDFITEHQLSYINNHMESILEALEVSATEFDEAYIRHQQHQSVSEESRLLNDSEALYNYLYDKRRNIIDNSYVMTHDMRETIKHYLESMTKDFKVGGFFNKKKKTEEERQKRLDAAVEHLQQKVDNEITKVMREDMSFLTRFTTSKDINERILNQSYTIEPATLEDLYQPQISISNNYVLTYCDDLMKKLKQQILKQSEPLVNDIIQNVEVEEVDDQQQDENDDYQIYMNLRNLKQSLETQNYKHYYIHMDDSLDKLIDRTEIQYEPKETEKQTEARETKSKETETDGKRYRETVESGLQVVKDIPLFESNKNDIQNTLDRLDNQLIKIGVFGTFSAGKSSLINALLGDHYLVSSPNPTTAATTEISYGNNSAITLKTQDELLEEINNVTEIVGEVYDSVESFTSKNHKKLYQAIEKNQLAFLKAIEQHHDMYLSMLEKGAYQEIPQDEIKKWSAEDEYATFVKTVHIQLEHPWLQDKIIVDSLGLHSNNQRHTNETEKILTSSDLILYVSYFNHSFTDNDKAFIKHMKDMNQLIENQAFKMVVNAVDLAETKQDEEDVIQYIDDALQQVDMHPEIFGVSSRNALQSGDDGINQLHDSITHFAKVESKHVLEHAMCQQLTQMNVSFKSMIDEHQNNKSELEKNKQDLKQIKSPKVFKDKFLDTTNIKSENEIEDQIYHLSERLKIQLLDEVKSVFNGQMTNTSNFNQEKRLASKVYLDQIQQRLYLEQTLMIERLKRFIISTYENEIAPTIKELQQRHVLIHPTFKVDVDEINESYLNIDLDQFVEGLPKQLTKKNILNHEKQKQIQETILNLSVTLLGDGFSKLRNSLMTLKNQQLKALDNQVEAFETEANSQIDGILNFSMDEALLGQLQEAIAELDRLDLKA</sequence>
<dbReference type="NCBIfam" id="TIGR00231">
    <property type="entry name" value="small_GTP"/>
    <property type="match status" value="1"/>
</dbReference>
<dbReference type="GO" id="GO:0003924">
    <property type="term" value="F:GTPase activity"/>
    <property type="evidence" value="ECO:0007669"/>
    <property type="project" value="InterPro"/>
</dbReference>
<keyword evidence="3" id="KW-0378">Hydrolase</keyword>
<proteinExistence type="predicted"/>
<evidence type="ECO:0000313" key="10">
    <source>
        <dbReference type="Proteomes" id="UP000009885"/>
    </source>
</evidence>
<gene>
    <name evidence="9" type="ORF">C273_07277</name>
</gene>
<dbReference type="GO" id="GO:0008053">
    <property type="term" value="P:mitochondrial fusion"/>
    <property type="evidence" value="ECO:0007669"/>
    <property type="project" value="TreeGrafter"/>
</dbReference>
<evidence type="ECO:0000256" key="6">
    <source>
        <dbReference type="SAM" id="Coils"/>
    </source>
</evidence>
<evidence type="ECO:0000256" key="2">
    <source>
        <dbReference type="ARBA" id="ARBA00022741"/>
    </source>
</evidence>
<dbReference type="GO" id="GO:0016020">
    <property type="term" value="C:membrane"/>
    <property type="evidence" value="ECO:0007669"/>
    <property type="project" value="UniProtKB-SubCell"/>
</dbReference>
<dbReference type="RefSeq" id="WP_009383786.1">
    <property type="nucleotide sequence ID" value="NZ_AMSQ01000010.1"/>
</dbReference>
<comment type="caution">
    <text evidence="9">The sequence shown here is derived from an EMBL/GenBank/DDBJ whole genome shotgun (WGS) entry which is preliminary data.</text>
</comment>
<organism evidence="9 10">
    <name type="scientific">Staphylococcus massiliensis S46</name>
    <dbReference type="NCBI Taxonomy" id="1229783"/>
    <lineage>
        <taxon>Bacteria</taxon>
        <taxon>Bacillati</taxon>
        <taxon>Bacillota</taxon>
        <taxon>Bacilli</taxon>
        <taxon>Bacillales</taxon>
        <taxon>Staphylococcaceae</taxon>
        <taxon>Staphylococcus</taxon>
    </lineage>
</organism>
<dbReference type="Proteomes" id="UP000009885">
    <property type="component" value="Unassembled WGS sequence"/>
</dbReference>
<evidence type="ECO:0000256" key="1">
    <source>
        <dbReference type="ARBA" id="ARBA00004370"/>
    </source>
</evidence>
<keyword evidence="5" id="KW-0472">Membrane</keyword>
<dbReference type="eggNOG" id="COG0699">
    <property type="taxonomic scope" value="Bacteria"/>
</dbReference>